<name>A0ABN0BBH9_9HELI</name>
<dbReference type="EMBL" id="DS990392">
    <property type="protein sequence ID" value="EFR46987.1"/>
    <property type="molecule type" value="Genomic_DNA"/>
</dbReference>
<dbReference type="Proteomes" id="UP000005755">
    <property type="component" value="Unassembled WGS sequence"/>
</dbReference>
<reference evidence="2" key="1">
    <citation type="journal article" date="2014" name="Genome Announc.">
        <title>Draft genome sequences of six enterohepatic helicobacter species isolated from humans and one from rhesus macaques.</title>
        <authorList>
            <person name="Shen Z."/>
            <person name="Sheh A."/>
            <person name="Young S.K."/>
            <person name="Abouelliel A."/>
            <person name="Ward D.V."/>
            <person name="Earl A.M."/>
            <person name="Fox J.G."/>
        </authorList>
    </citation>
    <scope>NUCLEOTIDE SEQUENCE [LARGE SCALE GENOMIC DNA]</scope>
    <source>
        <strain evidence="2">CCUG 18818</strain>
    </source>
</reference>
<gene>
    <name evidence="1" type="ORF">HCCG_01535</name>
</gene>
<keyword evidence="2" id="KW-1185">Reference proteome</keyword>
<protein>
    <submittedName>
        <fullName evidence="1">Uncharacterized protein</fullName>
    </submittedName>
</protein>
<evidence type="ECO:0000313" key="1">
    <source>
        <dbReference type="EMBL" id="EFR46987.1"/>
    </source>
</evidence>
<evidence type="ECO:0000313" key="2">
    <source>
        <dbReference type="Proteomes" id="UP000005755"/>
    </source>
</evidence>
<organism evidence="1 2">
    <name type="scientific">Helicobacter cinaedi CCUG 18818 = ATCC BAA-847</name>
    <dbReference type="NCBI Taxonomy" id="537971"/>
    <lineage>
        <taxon>Bacteria</taxon>
        <taxon>Pseudomonadati</taxon>
        <taxon>Campylobacterota</taxon>
        <taxon>Epsilonproteobacteria</taxon>
        <taxon>Campylobacterales</taxon>
        <taxon>Helicobacteraceae</taxon>
        <taxon>Helicobacter</taxon>
    </lineage>
</organism>
<accession>A0ABN0BBH9</accession>
<sequence length="33" mass="3748">MHHKVGESKDSRFVCNIDFLDSANAESLRENVV</sequence>
<proteinExistence type="predicted"/>